<feature type="signal peptide" evidence="2">
    <location>
        <begin position="1"/>
        <end position="21"/>
    </location>
</feature>
<keyword evidence="4" id="KW-1185">Reference proteome</keyword>
<dbReference type="OrthoDB" id="5515346at2"/>
<name>A0A0K1E5V7_CHOCO</name>
<reference evidence="3 4" key="1">
    <citation type="submission" date="2015-07" db="EMBL/GenBank/DDBJ databases">
        <title>Genome analysis of myxobacterium Chondromyces crocatus Cm c5 reveals a high potential for natural compound synthesis and the genetic basis for the loss of fruiting body formation.</title>
        <authorList>
            <person name="Zaburannyi N."/>
            <person name="Bunk B."/>
            <person name="Maier J."/>
            <person name="Overmann J."/>
            <person name="Mueller R."/>
        </authorList>
    </citation>
    <scope>NUCLEOTIDE SEQUENCE [LARGE SCALE GENOMIC DNA]</scope>
    <source>
        <strain evidence="3 4">Cm c5</strain>
    </source>
</reference>
<dbReference type="AlphaFoldDB" id="A0A0K1E5V7"/>
<feature type="compositionally biased region" description="Low complexity" evidence="1">
    <location>
        <begin position="55"/>
        <end position="65"/>
    </location>
</feature>
<evidence type="ECO:0008006" key="5">
    <source>
        <dbReference type="Google" id="ProtNLM"/>
    </source>
</evidence>
<keyword evidence="2" id="KW-0732">Signal</keyword>
<dbReference type="KEGG" id="ccro:CMC5_003740"/>
<evidence type="ECO:0000256" key="2">
    <source>
        <dbReference type="SAM" id="SignalP"/>
    </source>
</evidence>
<evidence type="ECO:0000313" key="4">
    <source>
        <dbReference type="Proteomes" id="UP000067626"/>
    </source>
</evidence>
<proteinExistence type="predicted"/>
<feature type="region of interest" description="Disordered" evidence="1">
    <location>
        <begin position="55"/>
        <end position="83"/>
    </location>
</feature>
<accession>A0A0K1E5V7</accession>
<gene>
    <name evidence="3" type="ORF">CMC5_003740</name>
</gene>
<sequence>MKTATTWISALALSTAMLALGCNDATPREQVVAPVQNDQVAPSAQVAPAATAASLPSCATPTPSALAQADQPTSAEAAPKTAAAKTAAAKTAAARAEGRAPGAAARDGAPVKVKRLVLTEQIEGREPSTAKSTFSGAEAKKIYAFVEVENPSEGSSEITVSFEPPDGSGARGQVTLDVGASRRWRTWAFTRGAKVAGSWTAVVHGPSGEELARAPFEVTL</sequence>
<feature type="chain" id="PRO_5005458909" description="DUF2914 domain-containing protein" evidence="2">
    <location>
        <begin position="22"/>
        <end position="220"/>
    </location>
</feature>
<evidence type="ECO:0000313" key="3">
    <source>
        <dbReference type="EMBL" id="AKT36260.1"/>
    </source>
</evidence>
<dbReference type="RefSeq" id="WP_050428806.1">
    <property type="nucleotide sequence ID" value="NZ_CP012159.1"/>
</dbReference>
<protein>
    <recommendedName>
        <fullName evidence="5">DUF2914 domain-containing protein</fullName>
    </recommendedName>
</protein>
<dbReference type="EMBL" id="CP012159">
    <property type="protein sequence ID" value="AKT36260.1"/>
    <property type="molecule type" value="Genomic_DNA"/>
</dbReference>
<dbReference type="PROSITE" id="PS51257">
    <property type="entry name" value="PROKAR_LIPOPROTEIN"/>
    <property type="match status" value="1"/>
</dbReference>
<dbReference type="Proteomes" id="UP000067626">
    <property type="component" value="Chromosome"/>
</dbReference>
<organism evidence="3 4">
    <name type="scientific">Chondromyces crocatus</name>
    <dbReference type="NCBI Taxonomy" id="52"/>
    <lineage>
        <taxon>Bacteria</taxon>
        <taxon>Pseudomonadati</taxon>
        <taxon>Myxococcota</taxon>
        <taxon>Polyangia</taxon>
        <taxon>Polyangiales</taxon>
        <taxon>Polyangiaceae</taxon>
        <taxon>Chondromyces</taxon>
    </lineage>
</organism>
<evidence type="ECO:0000256" key="1">
    <source>
        <dbReference type="SAM" id="MobiDB-lite"/>
    </source>
</evidence>